<comment type="catalytic activity">
    <reaction evidence="10">
        <text>GTP + ATP = 3',3'-cGAMP + 2 diphosphate</text>
        <dbReference type="Rhea" id="RHEA:35647"/>
        <dbReference type="ChEBI" id="CHEBI:30616"/>
        <dbReference type="ChEBI" id="CHEBI:33019"/>
        <dbReference type="ChEBI" id="CHEBI:37565"/>
        <dbReference type="ChEBI" id="CHEBI:71501"/>
    </reaction>
    <physiologicalReaction direction="left-to-right" evidence="10">
        <dbReference type="Rhea" id="RHEA:35648"/>
    </physiologicalReaction>
</comment>
<evidence type="ECO:0000313" key="14">
    <source>
        <dbReference type="Proteomes" id="UP001156670"/>
    </source>
</evidence>
<evidence type="ECO:0000256" key="3">
    <source>
        <dbReference type="ARBA" id="ARBA00022723"/>
    </source>
</evidence>
<evidence type="ECO:0000256" key="2">
    <source>
        <dbReference type="ARBA" id="ARBA00022695"/>
    </source>
</evidence>
<name>A0ABQ5XKT9_9GAMM</name>
<evidence type="ECO:0000256" key="6">
    <source>
        <dbReference type="ARBA" id="ARBA00022842"/>
    </source>
</evidence>
<feature type="region of interest" description="Disordered" evidence="11">
    <location>
        <begin position="24"/>
        <end position="53"/>
    </location>
</feature>
<dbReference type="Pfam" id="PF21654">
    <property type="entry name" value="DncV-like_NTFase"/>
    <property type="match status" value="1"/>
</dbReference>
<keyword evidence="14" id="KW-1185">Reference proteome</keyword>
<evidence type="ECO:0000256" key="9">
    <source>
        <dbReference type="ARBA" id="ARBA00044145"/>
    </source>
</evidence>
<proteinExistence type="predicted"/>
<keyword evidence="2" id="KW-0548">Nucleotidyltransferase</keyword>
<dbReference type="RefSeq" id="WP_284319372.1">
    <property type="nucleotide sequence ID" value="NZ_BSOB01000005.1"/>
</dbReference>
<keyword evidence="1" id="KW-0808">Transferase</keyword>
<evidence type="ECO:0000259" key="12">
    <source>
        <dbReference type="Pfam" id="PF21654"/>
    </source>
</evidence>
<feature type="compositionally biased region" description="Basic and acidic residues" evidence="11">
    <location>
        <begin position="349"/>
        <end position="358"/>
    </location>
</feature>
<keyword evidence="5" id="KW-0067">ATP-binding</keyword>
<reference evidence="14" key="1">
    <citation type="journal article" date="2019" name="Int. J. Syst. Evol. Microbiol.">
        <title>The Global Catalogue of Microorganisms (GCM) 10K type strain sequencing project: providing services to taxonomists for standard genome sequencing and annotation.</title>
        <authorList>
            <consortium name="The Broad Institute Genomics Platform"/>
            <consortium name="The Broad Institute Genome Sequencing Center for Infectious Disease"/>
            <person name="Wu L."/>
            <person name="Ma J."/>
        </authorList>
    </citation>
    <scope>NUCLEOTIDE SEQUENCE [LARGE SCALE GENOMIC DNA]</scope>
    <source>
        <strain evidence="14">NBRC 111980</strain>
    </source>
</reference>
<accession>A0ABQ5XKT9</accession>
<keyword evidence="7" id="KW-0546">Nucleotide metabolism</keyword>
<dbReference type="InterPro" id="IPR048445">
    <property type="entry name" value="DncV-like_NTFase"/>
</dbReference>
<feature type="domain" description="Cyclic GMP-AMP synthase DncV-like nucleotidyltransferase" evidence="12">
    <location>
        <begin position="52"/>
        <end position="136"/>
    </location>
</feature>
<sequence>MYNCHDDVLAYHDKEVTLPTPEQTKMRERRNANRNRLDRGLTKAGHPLPAEHKSQGSYAMKTMVQHSDNDYDIDDGVYFDRADLVGPRGAELTALQARQRIRDAVDDGTFKTPPEVHTNCVRVVYDAGYHVDLPVYRRVVTTDFFGKEQTINELASADWKRSDARDVTAWFDEENRRQSPDDTNGRQLRRITRFIKKFARSRSSWQGQMLSGFGITKLVTECFRANAEREDQSLYDTMQAIQNRLAFDLVVKHPVTPNETITNGSDDAKARQLRDKLKDALDWLAPTQAGDCTRAQALKCWDKVFNTDFFSERAEEKAAKSERISSTAPAILTDWLRQQSDEAAQQGAMRKEGGGRYA</sequence>
<evidence type="ECO:0000256" key="11">
    <source>
        <dbReference type="SAM" id="MobiDB-lite"/>
    </source>
</evidence>
<organism evidence="13 14">
    <name type="scientific">Dyella acidisoli</name>
    <dbReference type="NCBI Taxonomy" id="1867834"/>
    <lineage>
        <taxon>Bacteria</taxon>
        <taxon>Pseudomonadati</taxon>
        <taxon>Pseudomonadota</taxon>
        <taxon>Gammaproteobacteria</taxon>
        <taxon>Lysobacterales</taxon>
        <taxon>Rhodanobacteraceae</taxon>
        <taxon>Dyella</taxon>
    </lineage>
</organism>
<evidence type="ECO:0000256" key="7">
    <source>
        <dbReference type="ARBA" id="ARBA00023080"/>
    </source>
</evidence>
<dbReference type="EMBL" id="BSOB01000005">
    <property type="protein sequence ID" value="GLQ91607.1"/>
    <property type="molecule type" value="Genomic_DNA"/>
</dbReference>
<feature type="region of interest" description="Disordered" evidence="11">
    <location>
        <begin position="336"/>
        <end position="358"/>
    </location>
</feature>
<comment type="caution">
    <text evidence="13">The sequence shown here is derived from an EMBL/GenBank/DDBJ whole genome shotgun (WGS) entry which is preliminary data.</text>
</comment>
<evidence type="ECO:0000313" key="13">
    <source>
        <dbReference type="EMBL" id="GLQ91607.1"/>
    </source>
</evidence>
<dbReference type="Proteomes" id="UP001156670">
    <property type="component" value="Unassembled WGS sequence"/>
</dbReference>
<evidence type="ECO:0000256" key="1">
    <source>
        <dbReference type="ARBA" id="ARBA00022679"/>
    </source>
</evidence>
<evidence type="ECO:0000256" key="8">
    <source>
        <dbReference type="ARBA" id="ARBA00023118"/>
    </source>
</evidence>
<keyword evidence="6" id="KW-0460">Magnesium</keyword>
<feature type="compositionally biased region" description="Basic and acidic residues" evidence="11">
    <location>
        <begin position="24"/>
        <end position="41"/>
    </location>
</feature>
<evidence type="ECO:0000256" key="10">
    <source>
        <dbReference type="ARBA" id="ARBA00048304"/>
    </source>
</evidence>
<protein>
    <recommendedName>
        <fullName evidence="9">Cyclic GMP-AMP synthase</fullName>
    </recommendedName>
</protein>
<gene>
    <name evidence="13" type="ORF">GCM10007901_05570</name>
</gene>
<keyword evidence="8" id="KW-0051">Antiviral defense</keyword>
<evidence type="ECO:0000256" key="4">
    <source>
        <dbReference type="ARBA" id="ARBA00022741"/>
    </source>
</evidence>
<evidence type="ECO:0000256" key="5">
    <source>
        <dbReference type="ARBA" id="ARBA00022840"/>
    </source>
</evidence>
<keyword evidence="3" id="KW-0479">Metal-binding</keyword>
<keyword evidence="4" id="KW-0547">Nucleotide-binding</keyword>